<organism evidence="1 2">
    <name type="scientific">Roseateles depolymerans</name>
    <dbReference type="NCBI Taxonomy" id="76731"/>
    <lineage>
        <taxon>Bacteria</taxon>
        <taxon>Pseudomonadati</taxon>
        <taxon>Pseudomonadota</taxon>
        <taxon>Betaproteobacteria</taxon>
        <taxon>Burkholderiales</taxon>
        <taxon>Sphaerotilaceae</taxon>
        <taxon>Roseateles</taxon>
    </lineage>
</organism>
<dbReference type="GO" id="GO:0016491">
    <property type="term" value="F:oxidoreductase activity"/>
    <property type="evidence" value="ECO:0007669"/>
    <property type="project" value="TreeGrafter"/>
</dbReference>
<keyword evidence="2" id="KW-1185">Reference proteome</keyword>
<dbReference type="RefSeq" id="WP_058934662.1">
    <property type="nucleotide sequence ID" value="NZ_CP013729.1"/>
</dbReference>
<evidence type="ECO:0000313" key="1">
    <source>
        <dbReference type="EMBL" id="ALV06365.1"/>
    </source>
</evidence>
<name>A0A0U3MCI3_9BURK</name>
<dbReference type="Proteomes" id="UP000060699">
    <property type="component" value="Chromosome"/>
</dbReference>
<dbReference type="PATRIC" id="fig|76731.3.peg.1933"/>
<accession>A0A0U3MCI3</accession>
<dbReference type="AlphaFoldDB" id="A0A0U3MCI3"/>
<dbReference type="SUPFAM" id="SSF51197">
    <property type="entry name" value="Clavaminate synthase-like"/>
    <property type="match status" value="1"/>
</dbReference>
<dbReference type="OrthoDB" id="278699at2"/>
<evidence type="ECO:0000313" key="2">
    <source>
        <dbReference type="Proteomes" id="UP000060699"/>
    </source>
</evidence>
<proteinExistence type="predicted"/>
<dbReference type="GO" id="GO:0070988">
    <property type="term" value="P:demethylation"/>
    <property type="evidence" value="ECO:0007669"/>
    <property type="project" value="InterPro"/>
</dbReference>
<dbReference type="InterPro" id="IPR032857">
    <property type="entry name" value="ALKBH4"/>
</dbReference>
<dbReference type="PANTHER" id="PTHR12463:SF1">
    <property type="entry name" value="2-OXOGLUTARATE AND FE-DEPENDENT OXYGENASE FAMILY PROTEIN"/>
    <property type="match status" value="1"/>
</dbReference>
<dbReference type="Gene3D" id="2.60.120.590">
    <property type="entry name" value="Alpha-ketoglutarate-dependent dioxygenase AlkB-like"/>
    <property type="match status" value="1"/>
</dbReference>
<dbReference type="STRING" id="76731.RD2015_1886"/>
<gene>
    <name evidence="1" type="ORF">RD2015_1886</name>
</gene>
<dbReference type="PROSITE" id="PS51471">
    <property type="entry name" value="FE2OG_OXY"/>
    <property type="match status" value="1"/>
</dbReference>
<sequence length="209" mass="23607">MSPLPSPSQFGLFDELPIPQDRLPDGLRLQDSFLSREEEAHLLTVVASLPLEAARYKQYTARRQVVSYGGSFDYDTNRLEPSAPLIDALHPLRDRVAAWAGVAPSSLVHTLVAAYAPGTPLGWHRDVPEFEQIFGVSLGGPATLRFRPYPHEPTHKQEVLRLKVEPRSIYAITGVARWDWQHSVAPVDQMRWSLTFRTARQGRHGRQRP</sequence>
<dbReference type="Pfam" id="PF13532">
    <property type="entry name" value="2OG-FeII_Oxy_2"/>
    <property type="match status" value="1"/>
</dbReference>
<reference evidence="1 2" key="1">
    <citation type="submission" date="2015-12" db="EMBL/GenBank/DDBJ databases">
        <title>Complete genome of Roseateles depolymerans KCTC 42856.</title>
        <authorList>
            <person name="Kim K.M."/>
        </authorList>
    </citation>
    <scope>NUCLEOTIDE SEQUENCE [LARGE SCALE GENOMIC DNA]</scope>
    <source>
        <strain evidence="1 2">KCTC 42856</strain>
    </source>
</reference>
<dbReference type="PANTHER" id="PTHR12463">
    <property type="entry name" value="OXYGENASE-RELATED"/>
    <property type="match status" value="1"/>
</dbReference>
<dbReference type="KEGG" id="rdp:RD2015_1886"/>
<dbReference type="GO" id="GO:0032451">
    <property type="term" value="F:demethylase activity"/>
    <property type="evidence" value="ECO:0007669"/>
    <property type="project" value="TreeGrafter"/>
</dbReference>
<dbReference type="InterPro" id="IPR037151">
    <property type="entry name" value="AlkB-like_sf"/>
</dbReference>
<dbReference type="EMBL" id="CP013729">
    <property type="protein sequence ID" value="ALV06365.1"/>
    <property type="molecule type" value="Genomic_DNA"/>
</dbReference>
<dbReference type="InterPro" id="IPR027450">
    <property type="entry name" value="AlkB-like"/>
</dbReference>
<dbReference type="InterPro" id="IPR005123">
    <property type="entry name" value="Oxoglu/Fe-dep_dioxygenase_dom"/>
</dbReference>
<protein>
    <submittedName>
        <fullName evidence="1">Alkylated DNA repair protein</fullName>
    </submittedName>
</protein>